<accession>W4RI71</accession>
<evidence type="ECO:0000313" key="3">
    <source>
        <dbReference type="Proteomes" id="UP000018949"/>
    </source>
</evidence>
<proteinExistence type="predicted"/>
<dbReference type="AlphaFoldDB" id="W4RI71"/>
<reference evidence="2 3" key="1">
    <citation type="submission" date="2013-12" db="EMBL/GenBank/DDBJ databases">
        <title>NBRP : Genome information of microbial organism related human and environment.</title>
        <authorList>
            <person name="Hattori M."/>
            <person name="Oshima K."/>
            <person name="Inaba H."/>
            <person name="Suda W."/>
            <person name="Sakamoto M."/>
            <person name="Iino T."/>
            <person name="Kitahara M."/>
            <person name="Oshida Y."/>
            <person name="Iida T."/>
            <person name="Kudo T."/>
            <person name="Itoh T."/>
            <person name="Ahmed I."/>
            <person name="Ohkuma M."/>
        </authorList>
    </citation>
    <scope>NUCLEOTIDE SEQUENCE [LARGE SCALE GENOMIC DNA]</scope>
    <source>
        <strain evidence="2 3">JCM 21738</strain>
    </source>
</reference>
<sequence>MKCSLHAHHAAGEPKRSDRHGMSTDHQLSSYSFNSPGYSGIHKTSRSYGFKNSSISSGVIYLSLKRKAQQPCPRGPYPVSSRQLFSRTVKCHLHLIFRQLERFLYFLVTEHFDHPDTHCGPP</sequence>
<feature type="compositionally biased region" description="Polar residues" evidence="1">
    <location>
        <begin position="24"/>
        <end position="37"/>
    </location>
</feature>
<comment type="caution">
    <text evidence="2">The sequence shown here is derived from an EMBL/GenBank/DDBJ whole genome shotgun (WGS) entry which is preliminary data.</text>
</comment>
<dbReference type="EMBL" id="BAUW01000006">
    <property type="protein sequence ID" value="GAE44145.1"/>
    <property type="molecule type" value="Genomic_DNA"/>
</dbReference>
<evidence type="ECO:0000256" key="1">
    <source>
        <dbReference type="SAM" id="MobiDB-lite"/>
    </source>
</evidence>
<gene>
    <name evidence="2" type="ORF">JCM21738_830</name>
</gene>
<feature type="region of interest" description="Disordered" evidence="1">
    <location>
        <begin position="1"/>
        <end position="46"/>
    </location>
</feature>
<evidence type="ECO:0000313" key="2">
    <source>
        <dbReference type="EMBL" id="GAE44145.1"/>
    </source>
</evidence>
<feature type="compositionally biased region" description="Basic and acidic residues" evidence="1">
    <location>
        <begin position="10"/>
        <end position="23"/>
    </location>
</feature>
<keyword evidence="3" id="KW-1185">Reference proteome</keyword>
<organism evidence="2 3">
    <name type="scientific">Mesobacillus boroniphilus JCM 21738</name>
    <dbReference type="NCBI Taxonomy" id="1294265"/>
    <lineage>
        <taxon>Bacteria</taxon>
        <taxon>Bacillati</taxon>
        <taxon>Bacillota</taxon>
        <taxon>Bacilli</taxon>
        <taxon>Bacillales</taxon>
        <taxon>Bacillaceae</taxon>
        <taxon>Mesobacillus</taxon>
    </lineage>
</organism>
<name>W4RI71_9BACI</name>
<protein>
    <submittedName>
        <fullName evidence="2">Uncharacterized protein</fullName>
    </submittedName>
</protein>
<dbReference type="Proteomes" id="UP000018949">
    <property type="component" value="Unassembled WGS sequence"/>
</dbReference>